<feature type="domain" description="SbsA Ig-like" evidence="3">
    <location>
        <begin position="223"/>
        <end position="350"/>
    </location>
</feature>
<proteinExistence type="predicted"/>
<dbReference type="Pfam" id="PF13205">
    <property type="entry name" value="Big_5"/>
    <property type="match status" value="1"/>
</dbReference>
<dbReference type="EMBL" id="MFAF01000139">
    <property type="protein sequence ID" value="OGD71846.1"/>
    <property type="molecule type" value="Genomic_DNA"/>
</dbReference>
<evidence type="ECO:0000256" key="1">
    <source>
        <dbReference type="ARBA" id="ARBA00022729"/>
    </source>
</evidence>
<gene>
    <name evidence="4" type="ORF">A2Y64_08350</name>
</gene>
<feature type="signal peptide" evidence="2">
    <location>
        <begin position="1"/>
        <end position="17"/>
    </location>
</feature>
<dbReference type="AlphaFoldDB" id="A0A1F5EX20"/>
<accession>A0A1F5EX20</accession>
<evidence type="ECO:0000259" key="3">
    <source>
        <dbReference type="Pfam" id="PF13205"/>
    </source>
</evidence>
<protein>
    <recommendedName>
        <fullName evidence="3">SbsA Ig-like domain-containing protein</fullName>
    </recommendedName>
</protein>
<evidence type="ECO:0000256" key="2">
    <source>
        <dbReference type="SAM" id="SignalP"/>
    </source>
</evidence>
<keyword evidence="1 2" id="KW-0732">Signal</keyword>
<feature type="chain" id="PRO_5009518405" description="SbsA Ig-like domain-containing protein" evidence="2">
    <location>
        <begin position="18"/>
        <end position="367"/>
    </location>
</feature>
<evidence type="ECO:0000313" key="4">
    <source>
        <dbReference type="EMBL" id="OGD71846.1"/>
    </source>
</evidence>
<name>A0A1F5EX20_9BACT</name>
<dbReference type="InterPro" id="IPR032812">
    <property type="entry name" value="SbsA_Ig"/>
</dbReference>
<comment type="caution">
    <text evidence="4">The sequence shown here is derived from an EMBL/GenBank/DDBJ whole genome shotgun (WGS) entry which is preliminary data.</text>
</comment>
<organism evidence="4 5">
    <name type="scientific">Candidatus Coatesbacteria bacterium RBG_13_66_14</name>
    <dbReference type="NCBI Taxonomy" id="1817816"/>
    <lineage>
        <taxon>Bacteria</taxon>
        <taxon>Candidatus Coatesiibacteriota</taxon>
    </lineage>
</organism>
<dbReference type="Proteomes" id="UP000177187">
    <property type="component" value="Unassembled WGS sequence"/>
</dbReference>
<reference evidence="4 5" key="1">
    <citation type="journal article" date="2016" name="Nat. Commun.">
        <title>Thousands of microbial genomes shed light on interconnected biogeochemical processes in an aquifer system.</title>
        <authorList>
            <person name="Anantharaman K."/>
            <person name="Brown C.T."/>
            <person name="Hug L.A."/>
            <person name="Sharon I."/>
            <person name="Castelle C.J."/>
            <person name="Probst A.J."/>
            <person name="Thomas B.C."/>
            <person name="Singh A."/>
            <person name="Wilkins M.J."/>
            <person name="Karaoz U."/>
            <person name="Brodie E.L."/>
            <person name="Williams K.H."/>
            <person name="Hubbard S.S."/>
            <person name="Banfield J.F."/>
        </authorList>
    </citation>
    <scope>NUCLEOTIDE SEQUENCE [LARGE SCALE GENOMIC DNA]</scope>
</reference>
<evidence type="ECO:0000313" key="5">
    <source>
        <dbReference type="Proteomes" id="UP000177187"/>
    </source>
</evidence>
<sequence>MKKLIVLLATMTMAAFAGQYDLLIGHSDPGSTSGVEANIADDPFYSSVTFENWSTATPTLEHLLNYGCVYTWSNYDFADGTTLGDRLADYVDQGGTVVISNFCWTSKWGLYGRIQTDPDYAPLGHNGNCAYSYTELGSYDHDHPFMDGVSSITRIYYMSYVLKEPSATWIADTASLYPLCAVNADFNVAGVNMFPGDARLWTGDGWKLYNNVIQGLMMNSVEDTVPPTVAGMDPGDGDTGVPLDYTVVFHCVDDQTPVDTDTVSLTVRDSSLGGDNAVRAGAALDVRYGSNRALAGDLDVDDTDQMDVVCTWTGADDFHEGVAVTCTVDGGLADRLGNEMGDEFVWTFTTSGAPVAETTWGAIKAGF</sequence>